<dbReference type="PANTHER" id="PTHR30146:SF109">
    <property type="entry name" value="HTH-TYPE TRANSCRIPTIONAL REGULATOR GALS"/>
    <property type="match status" value="1"/>
</dbReference>
<keyword evidence="3" id="KW-0804">Transcription</keyword>
<gene>
    <name evidence="5" type="ORF">D7D94_03500</name>
</gene>
<evidence type="ECO:0000256" key="3">
    <source>
        <dbReference type="ARBA" id="ARBA00023163"/>
    </source>
</evidence>
<dbReference type="PROSITE" id="PS50932">
    <property type="entry name" value="HTH_LACI_2"/>
    <property type="match status" value="1"/>
</dbReference>
<dbReference type="GO" id="GO:0000976">
    <property type="term" value="F:transcription cis-regulatory region binding"/>
    <property type="evidence" value="ECO:0007669"/>
    <property type="project" value="TreeGrafter"/>
</dbReference>
<keyword evidence="1" id="KW-0805">Transcription regulation</keyword>
<dbReference type="SUPFAM" id="SSF53822">
    <property type="entry name" value="Periplasmic binding protein-like I"/>
    <property type="match status" value="1"/>
</dbReference>
<proteinExistence type="predicted"/>
<dbReference type="Gene3D" id="3.40.50.2300">
    <property type="match status" value="2"/>
</dbReference>
<dbReference type="EMBL" id="CP032550">
    <property type="protein sequence ID" value="QGU26833.1"/>
    <property type="molecule type" value="Genomic_DNA"/>
</dbReference>
<dbReference type="Gene3D" id="1.10.260.40">
    <property type="entry name" value="lambda repressor-like DNA-binding domains"/>
    <property type="match status" value="1"/>
</dbReference>
<evidence type="ECO:0000256" key="2">
    <source>
        <dbReference type="ARBA" id="ARBA00023125"/>
    </source>
</evidence>
<keyword evidence="6" id="KW-1185">Reference proteome</keyword>
<reference evidence="5 6" key="1">
    <citation type="submission" date="2018-09" db="EMBL/GenBank/DDBJ databases">
        <title>Whole genome sequencing of Microbacterium oryzae strain MB-10T.</title>
        <authorList>
            <person name="Das S.K."/>
        </authorList>
    </citation>
    <scope>NUCLEOTIDE SEQUENCE [LARGE SCALE GENOMIC DNA]</scope>
    <source>
        <strain evidence="5 6">MB-10</strain>
    </source>
</reference>
<organism evidence="5 6">
    <name type="scientific">Microbacterium oryzae</name>
    <dbReference type="NCBI Taxonomy" id="743009"/>
    <lineage>
        <taxon>Bacteria</taxon>
        <taxon>Bacillati</taxon>
        <taxon>Actinomycetota</taxon>
        <taxon>Actinomycetes</taxon>
        <taxon>Micrococcales</taxon>
        <taxon>Microbacteriaceae</taxon>
        <taxon>Microbacterium</taxon>
    </lineage>
</organism>
<dbReference type="AlphaFoldDB" id="A0A6I6DVJ2"/>
<dbReference type="Proteomes" id="UP000422989">
    <property type="component" value="Chromosome"/>
</dbReference>
<dbReference type="SMART" id="SM00354">
    <property type="entry name" value="HTH_LACI"/>
    <property type="match status" value="1"/>
</dbReference>
<protein>
    <submittedName>
        <fullName evidence="5">LacI family transcriptional regulator</fullName>
    </submittedName>
</protein>
<evidence type="ECO:0000256" key="1">
    <source>
        <dbReference type="ARBA" id="ARBA00023015"/>
    </source>
</evidence>
<evidence type="ECO:0000259" key="4">
    <source>
        <dbReference type="PROSITE" id="PS50932"/>
    </source>
</evidence>
<name>A0A6I6DVJ2_9MICO</name>
<dbReference type="CDD" id="cd01392">
    <property type="entry name" value="HTH_LacI"/>
    <property type="match status" value="1"/>
</dbReference>
<dbReference type="PANTHER" id="PTHR30146">
    <property type="entry name" value="LACI-RELATED TRANSCRIPTIONAL REPRESSOR"/>
    <property type="match status" value="1"/>
</dbReference>
<dbReference type="SUPFAM" id="SSF47413">
    <property type="entry name" value="lambda repressor-like DNA-binding domains"/>
    <property type="match status" value="1"/>
</dbReference>
<feature type="domain" description="HTH lacI-type" evidence="4">
    <location>
        <begin position="13"/>
        <end position="67"/>
    </location>
</feature>
<dbReference type="Pfam" id="PF00356">
    <property type="entry name" value="LacI"/>
    <property type="match status" value="1"/>
</dbReference>
<evidence type="ECO:0000313" key="6">
    <source>
        <dbReference type="Proteomes" id="UP000422989"/>
    </source>
</evidence>
<keyword evidence="2" id="KW-0238">DNA-binding</keyword>
<dbReference type="PROSITE" id="PS00356">
    <property type="entry name" value="HTH_LACI_1"/>
    <property type="match status" value="1"/>
</dbReference>
<dbReference type="Pfam" id="PF13377">
    <property type="entry name" value="Peripla_BP_3"/>
    <property type="match status" value="1"/>
</dbReference>
<sequence length="344" mass="36755">MSSVATQPDRMRPVMADVAQRAGVSVATVSNVLNRPHLVADLTRERVLRAIEELGFVRNRAARSLVTGRADTVGFVIVDLANTFFVDLARGVEEQLDQQGMRLLLANSDVDLAKQNEYIELFEETKVSGVLLAPLDAPLDVARAARARGLPIVHVNWPGDDESCGVVVDEELGGYLAAQHLLERGRRRLAFAGGPFSLSAVAQRRTGATRAVAEVPGASLETIETRRITTRGGRELGDLLAARAPSERPDGLVSASDALASGAIHAMLLAGIRVPEDIAVVGYDNNHYAHDSPVPITSVAQPGHEMGMIAASILLEEMQDAGDHAHRTLTLRPTLHERASSAAG</sequence>
<dbReference type="InterPro" id="IPR028082">
    <property type="entry name" value="Peripla_BP_I"/>
</dbReference>
<dbReference type="OrthoDB" id="37081at2"/>
<dbReference type="KEGG" id="moj:D7D94_03500"/>
<evidence type="ECO:0000313" key="5">
    <source>
        <dbReference type="EMBL" id="QGU26833.1"/>
    </source>
</evidence>
<dbReference type="GO" id="GO:0003700">
    <property type="term" value="F:DNA-binding transcription factor activity"/>
    <property type="evidence" value="ECO:0007669"/>
    <property type="project" value="TreeGrafter"/>
</dbReference>
<dbReference type="InterPro" id="IPR000843">
    <property type="entry name" value="HTH_LacI"/>
</dbReference>
<dbReference type="InterPro" id="IPR010982">
    <property type="entry name" value="Lambda_DNA-bd_dom_sf"/>
</dbReference>
<accession>A0A6I6DVJ2</accession>
<dbReference type="InterPro" id="IPR046335">
    <property type="entry name" value="LacI/GalR-like_sensor"/>
</dbReference>